<keyword evidence="5" id="KW-1185">Reference proteome</keyword>
<feature type="domain" description="Galectin" evidence="3">
    <location>
        <begin position="12"/>
        <end position="148"/>
    </location>
</feature>
<evidence type="ECO:0000313" key="5">
    <source>
        <dbReference type="Proteomes" id="UP000292052"/>
    </source>
</evidence>
<dbReference type="OrthoDB" id="6251307at2759"/>
<dbReference type="PANTHER" id="PTHR11346:SF176">
    <property type="entry name" value="32 KDA BETA-GALACTOSIDE-BINDING LECTIN LEC-3"/>
    <property type="match status" value="1"/>
</dbReference>
<dbReference type="Proteomes" id="UP000292052">
    <property type="component" value="Unassembled WGS sequence"/>
</dbReference>
<dbReference type="Pfam" id="PF00337">
    <property type="entry name" value="Gal-bind_lectin"/>
    <property type="match status" value="1"/>
</dbReference>
<dbReference type="InterPro" id="IPR013320">
    <property type="entry name" value="ConA-like_dom_sf"/>
</dbReference>
<accession>A0A482WAJ6</accession>
<evidence type="ECO:0000256" key="1">
    <source>
        <dbReference type="ARBA" id="ARBA00022734"/>
    </source>
</evidence>
<evidence type="ECO:0000259" key="3">
    <source>
        <dbReference type="PROSITE" id="PS51304"/>
    </source>
</evidence>
<dbReference type="GO" id="GO:0016936">
    <property type="term" value="F:galactoside binding"/>
    <property type="evidence" value="ECO:0007669"/>
    <property type="project" value="TreeGrafter"/>
</dbReference>
<dbReference type="SMART" id="SM00276">
    <property type="entry name" value="GLECT"/>
    <property type="match status" value="1"/>
</dbReference>
<dbReference type="InterPro" id="IPR044156">
    <property type="entry name" value="Galectin-like"/>
</dbReference>
<sequence length="204" mass="23317">MEKPIVNPQIPYSGAIPTGQQQGKMVRIQGAVPQHADRFNVNLQTGPNSKPKDDTGLHLSVRLKQGYIARNSYQGGSWGDEQGSGRLPIGPGQQFEIIILSDAEDFKVQCHQRLWRRVMWLVRRLQMYKLEVALELLKALHLVRVMVHHLVKVMGPHLVKVMGPHLVKVMALHRKVMDLHHRVMDHHKVMDPHLKDTVQHHLQG</sequence>
<dbReference type="InterPro" id="IPR001079">
    <property type="entry name" value="Galectin_CRD"/>
</dbReference>
<dbReference type="Gene3D" id="2.60.120.200">
    <property type="match status" value="1"/>
</dbReference>
<dbReference type="SMART" id="SM00908">
    <property type="entry name" value="Gal-bind_lectin"/>
    <property type="match status" value="1"/>
</dbReference>
<dbReference type="STRING" id="1661398.A0A482WAJ6"/>
<comment type="caution">
    <text evidence="4">The sequence shown here is derived from an EMBL/GenBank/DDBJ whole genome shotgun (WGS) entry which is preliminary data.</text>
</comment>
<evidence type="ECO:0000313" key="4">
    <source>
        <dbReference type="EMBL" id="RZC42240.1"/>
    </source>
</evidence>
<evidence type="ECO:0000256" key="2">
    <source>
        <dbReference type="RuleBase" id="RU102079"/>
    </source>
</evidence>
<dbReference type="EMBL" id="QDEB01009784">
    <property type="protein sequence ID" value="RZC42240.1"/>
    <property type="molecule type" value="Genomic_DNA"/>
</dbReference>
<organism evidence="4 5">
    <name type="scientific">Asbolus verrucosus</name>
    <name type="common">Desert ironclad beetle</name>
    <dbReference type="NCBI Taxonomy" id="1661398"/>
    <lineage>
        <taxon>Eukaryota</taxon>
        <taxon>Metazoa</taxon>
        <taxon>Ecdysozoa</taxon>
        <taxon>Arthropoda</taxon>
        <taxon>Hexapoda</taxon>
        <taxon>Insecta</taxon>
        <taxon>Pterygota</taxon>
        <taxon>Neoptera</taxon>
        <taxon>Endopterygota</taxon>
        <taxon>Coleoptera</taxon>
        <taxon>Polyphaga</taxon>
        <taxon>Cucujiformia</taxon>
        <taxon>Tenebrionidae</taxon>
        <taxon>Pimeliinae</taxon>
        <taxon>Asbolus</taxon>
    </lineage>
</organism>
<keyword evidence="1 2" id="KW-0430">Lectin</keyword>
<proteinExistence type="predicted"/>
<dbReference type="SUPFAM" id="SSF49899">
    <property type="entry name" value="Concanavalin A-like lectins/glucanases"/>
    <property type="match status" value="1"/>
</dbReference>
<dbReference type="GO" id="GO:0030246">
    <property type="term" value="F:carbohydrate binding"/>
    <property type="evidence" value="ECO:0007669"/>
    <property type="project" value="UniProtKB-UniRule"/>
</dbReference>
<reference evidence="4 5" key="1">
    <citation type="submission" date="2017-03" db="EMBL/GenBank/DDBJ databases">
        <title>Genome of the blue death feigning beetle - Asbolus verrucosus.</title>
        <authorList>
            <person name="Rider S.D."/>
        </authorList>
    </citation>
    <scope>NUCLEOTIDE SEQUENCE [LARGE SCALE GENOMIC DNA]</scope>
    <source>
        <strain evidence="4">Butters</strain>
        <tissue evidence="4">Head and leg muscle</tissue>
    </source>
</reference>
<dbReference type="AlphaFoldDB" id="A0A482WAJ6"/>
<gene>
    <name evidence="4" type="ORF">BDFB_007024</name>
</gene>
<protein>
    <recommendedName>
        <fullName evidence="2">Galectin</fullName>
    </recommendedName>
</protein>
<dbReference type="PROSITE" id="PS51304">
    <property type="entry name" value="GALECTIN"/>
    <property type="match status" value="1"/>
</dbReference>
<dbReference type="CDD" id="cd00070">
    <property type="entry name" value="GLECT"/>
    <property type="match status" value="1"/>
</dbReference>
<dbReference type="PANTHER" id="PTHR11346">
    <property type="entry name" value="GALECTIN"/>
    <property type="match status" value="1"/>
</dbReference>
<name>A0A482WAJ6_ASBVE</name>